<dbReference type="EMBL" id="AYZE01000015">
    <property type="protein sequence ID" value="KRM90379.1"/>
    <property type="molecule type" value="Genomic_DNA"/>
</dbReference>
<feature type="active site" description="Proton donor/acceptor" evidence="9">
    <location>
        <position position="162"/>
    </location>
</feature>
<evidence type="ECO:0000256" key="6">
    <source>
        <dbReference type="ARBA" id="ARBA00022997"/>
    </source>
</evidence>
<evidence type="ECO:0000256" key="9">
    <source>
        <dbReference type="HAMAP-Rule" id="MF_01924"/>
    </source>
</evidence>
<dbReference type="GO" id="GO:0008237">
    <property type="term" value="F:metallopeptidase activity"/>
    <property type="evidence" value="ECO:0007669"/>
    <property type="project" value="UniProtKB-KW"/>
</dbReference>
<comment type="similarity">
    <text evidence="9 10">Belongs to the peptidase M15D family.</text>
</comment>
<dbReference type="PATRIC" id="fig|1423729.3.peg.1304"/>
<keyword evidence="12" id="KW-1185">Reference proteome</keyword>
<dbReference type="STRING" id="1423729.FC80_GL001283"/>
<sequence length="185" mass="21629">MDSKKTGFSNIQRLDSEIIVDLKYATIDNFTHQIIYDFKTAIARTGTANKLVVASRIVKEKGYFLKVWDAYRPVRAQKKLFEVYPDPTFVAEPNPNFSHQKGVTFDLTLVDKNRKNVLMQSDFDDFSEKANRNFVRSNEEETNYQILNQAMIKAGFVGYSEEWWDYRDSEMDFYPPLDANPNDYC</sequence>
<evidence type="ECO:0000256" key="4">
    <source>
        <dbReference type="ARBA" id="ARBA00022801"/>
    </source>
</evidence>
<keyword evidence="3" id="KW-0479">Metal-binding</keyword>
<proteinExistence type="inferred from homology"/>
<name>A0A0R2CPT5_9LACO</name>
<keyword evidence="8 10" id="KW-0961">Cell wall biogenesis/degradation</keyword>
<dbReference type="GO" id="GO:0071555">
    <property type="term" value="P:cell wall organization"/>
    <property type="evidence" value="ECO:0007669"/>
    <property type="project" value="UniProtKB-KW"/>
</dbReference>
<dbReference type="CDD" id="cd14840">
    <property type="entry name" value="D-Ala-D-Ala_dipeptidase_Aad"/>
    <property type="match status" value="1"/>
</dbReference>
<evidence type="ECO:0000256" key="10">
    <source>
        <dbReference type="PIRNR" id="PIRNR026671"/>
    </source>
</evidence>
<dbReference type="Gene3D" id="3.30.1380.10">
    <property type="match status" value="1"/>
</dbReference>
<dbReference type="InterPro" id="IPR000755">
    <property type="entry name" value="A_A_dipeptidase"/>
</dbReference>
<keyword evidence="5" id="KW-0862">Zinc</keyword>
<dbReference type="GO" id="GO:0160237">
    <property type="term" value="F:D-Ala-D-Ala dipeptidase activity"/>
    <property type="evidence" value="ECO:0007669"/>
    <property type="project" value="UniProtKB-EC"/>
</dbReference>
<dbReference type="SUPFAM" id="SSF55166">
    <property type="entry name" value="Hedgehog/DD-peptidase"/>
    <property type="match status" value="1"/>
</dbReference>
<evidence type="ECO:0000256" key="3">
    <source>
        <dbReference type="ARBA" id="ARBA00022723"/>
    </source>
</evidence>
<protein>
    <recommendedName>
        <fullName evidence="9 10">D-alanyl-D-alanine dipeptidase</fullName>
        <shortName evidence="9 10">D-Ala-D-Ala dipeptidase</shortName>
        <ecNumber evidence="9 10">3.4.13.22</ecNumber>
    </recommendedName>
</protein>
<organism evidence="11 12">
    <name type="scientific">Liquorilactobacillus cacaonum DSM 21116</name>
    <dbReference type="NCBI Taxonomy" id="1423729"/>
    <lineage>
        <taxon>Bacteria</taxon>
        <taxon>Bacillati</taxon>
        <taxon>Bacillota</taxon>
        <taxon>Bacilli</taxon>
        <taxon>Lactobacillales</taxon>
        <taxon>Lactobacillaceae</taxon>
        <taxon>Liquorilactobacillus</taxon>
    </lineage>
</organism>
<comment type="caution">
    <text evidence="11">The sequence shown here is derived from an EMBL/GenBank/DDBJ whole genome shotgun (WGS) entry which is preliminary data.</text>
</comment>
<comment type="caution">
    <text evidence="9">Lacks conserved residue(s) required for the propagation of feature annotation.</text>
</comment>
<evidence type="ECO:0000313" key="12">
    <source>
        <dbReference type="Proteomes" id="UP000051131"/>
    </source>
</evidence>
<evidence type="ECO:0000256" key="2">
    <source>
        <dbReference type="ARBA" id="ARBA00022670"/>
    </source>
</evidence>
<dbReference type="GO" id="GO:0046872">
    <property type="term" value="F:metal ion binding"/>
    <property type="evidence" value="ECO:0007669"/>
    <property type="project" value="UniProtKB-KW"/>
</dbReference>
<evidence type="ECO:0000256" key="5">
    <source>
        <dbReference type="ARBA" id="ARBA00022833"/>
    </source>
</evidence>
<dbReference type="OrthoDB" id="9801430at2"/>
<dbReference type="RefSeq" id="WP_057829500.1">
    <property type="nucleotide sequence ID" value="NZ_AYZE01000015.1"/>
</dbReference>
<feature type="site" description="Transition state stabilizer" evidence="9">
    <location>
        <position position="72"/>
    </location>
</feature>
<keyword evidence="7 9" id="KW-0482">Metalloprotease</keyword>
<keyword evidence="2 9" id="KW-0645">Protease</keyword>
<dbReference type="HAMAP" id="MF_01924">
    <property type="entry name" value="A_A_dipeptidase"/>
    <property type="match status" value="1"/>
</dbReference>
<dbReference type="PANTHER" id="PTHR43126:SF1">
    <property type="entry name" value="D-ALANYL-D-ALANINE DIPEPTIDASE"/>
    <property type="match status" value="1"/>
</dbReference>
<keyword evidence="6 9" id="KW-0224">Dipeptidase</keyword>
<dbReference type="EC" id="3.4.13.22" evidence="9 10"/>
<dbReference type="Pfam" id="PF01427">
    <property type="entry name" value="Peptidase_M15"/>
    <property type="match status" value="1"/>
</dbReference>
<accession>A0A0R2CPT5</accession>
<evidence type="ECO:0000313" key="11">
    <source>
        <dbReference type="EMBL" id="KRM90379.1"/>
    </source>
</evidence>
<gene>
    <name evidence="11" type="ORF">FC80_GL001283</name>
</gene>
<dbReference type="AlphaFoldDB" id="A0A0R2CPT5"/>
<dbReference type="PIRSF" id="PIRSF026671">
    <property type="entry name" value="AA_dipeptidase"/>
    <property type="match status" value="1"/>
</dbReference>
<reference evidence="11 12" key="1">
    <citation type="journal article" date="2015" name="Genome Announc.">
        <title>Expanding the biotechnology potential of lactobacilli through comparative genomics of 213 strains and associated genera.</title>
        <authorList>
            <person name="Sun Z."/>
            <person name="Harris H.M."/>
            <person name="McCann A."/>
            <person name="Guo C."/>
            <person name="Argimon S."/>
            <person name="Zhang W."/>
            <person name="Yang X."/>
            <person name="Jeffery I.B."/>
            <person name="Cooney J.C."/>
            <person name="Kagawa T.F."/>
            <person name="Liu W."/>
            <person name="Song Y."/>
            <person name="Salvetti E."/>
            <person name="Wrobel A."/>
            <person name="Rasinkangas P."/>
            <person name="Parkhill J."/>
            <person name="Rea M.C."/>
            <person name="O'Sullivan O."/>
            <person name="Ritari J."/>
            <person name="Douillard F.P."/>
            <person name="Paul Ross R."/>
            <person name="Yang R."/>
            <person name="Briner A.E."/>
            <person name="Felis G.E."/>
            <person name="de Vos W.M."/>
            <person name="Barrangou R."/>
            <person name="Klaenhammer T.R."/>
            <person name="Caufield P.W."/>
            <person name="Cui Y."/>
            <person name="Zhang H."/>
            <person name="O'Toole P.W."/>
        </authorList>
    </citation>
    <scope>NUCLEOTIDE SEQUENCE [LARGE SCALE GENOMIC DNA]</scope>
    <source>
        <strain evidence="11 12">DSM 21116</strain>
    </source>
</reference>
<dbReference type="Proteomes" id="UP000051131">
    <property type="component" value="Unassembled WGS sequence"/>
</dbReference>
<evidence type="ECO:0000256" key="8">
    <source>
        <dbReference type="ARBA" id="ARBA00023316"/>
    </source>
</evidence>
<dbReference type="InterPro" id="IPR009045">
    <property type="entry name" value="Zn_M74/Hedgehog-like"/>
</dbReference>
<keyword evidence="4 9" id="KW-0378">Hydrolase</keyword>
<evidence type="ECO:0000256" key="1">
    <source>
        <dbReference type="ARBA" id="ARBA00001362"/>
    </source>
</evidence>
<comment type="function">
    <text evidence="9 10">Catalyzes hydrolysis of the D-alanyl-D-alanine dipeptide.</text>
</comment>
<dbReference type="PANTHER" id="PTHR43126">
    <property type="entry name" value="D-ALANYL-D-ALANINE DIPEPTIDASE"/>
    <property type="match status" value="1"/>
</dbReference>
<dbReference type="GO" id="GO:0006508">
    <property type="term" value="P:proteolysis"/>
    <property type="evidence" value="ECO:0007669"/>
    <property type="project" value="UniProtKB-KW"/>
</dbReference>
<evidence type="ECO:0000256" key="7">
    <source>
        <dbReference type="ARBA" id="ARBA00023049"/>
    </source>
</evidence>
<comment type="catalytic activity">
    <reaction evidence="1 9 10">
        <text>D-alanyl-D-alanine + H2O = 2 D-alanine</text>
        <dbReference type="Rhea" id="RHEA:20661"/>
        <dbReference type="ChEBI" id="CHEBI:15377"/>
        <dbReference type="ChEBI" id="CHEBI:57416"/>
        <dbReference type="ChEBI" id="CHEBI:57822"/>
        <dbReference type="EC" id="3.4.13.22"/>
    </reaction>
</comment>